<proteinExistence type="predicted"/>
<dbReference type="OrthoDB" id="642516at2"/>
<comment type="caution">
    <text evidence="2">The sequence shown here is derived from an EMBL/GenBank/DDBJ whole genome shotgun (WGS) entry which is preliminary data.</text>
</comment>
<dbReference type="AlphaFoldDB" id="A0A3E1Y9I6"/>
<name>A0A3E1Y9I6_9BACT</name>
<feature type="transmembrane region" description="Helical" evidence="1">
    <location>
        <begin position="7"/>
        <end position="27"/>
    </location>
</feature>
<dbReference type="Proteomes" id="UP000260644">
    <property type="component" value="Unassembled WGS sequence"/>
</dbReference>
<keyword evidence="3" id="KW-1185">Reference proteome</keyword>
<organism evidence="2 3">
    <name type="scientific">Chitinophaga silvatica</name>
    <dbReference type="NCBI Taxonomy" id="2282649"/>
    <lineage>
        <taxon>Bacteria</taxon>
        <taxon>Pseudomonadati</taxon>
        <taxon>Bacteroidota</taxon>
        <taxon>Chitinophagia</taxon>
        <taxon>Chitinophagales</taxon>
        <taxon>Chitinophagaceae</taxon>
        <taxon>Chitinophaga</taxon>
    </lineage>
</organism>
<evidence type="ECO:0000313" key="2">
    <source>
        <dbReference type="EMBL" id="RFS22052.1"/>
    </source>
</evidence>
<accession>A0A3E1Y9I6</accession>
<evidence type="ECO:0000313" key="3">
    <source>
        <dbReference type="Proteomes" id="UP000260644"/>
    </source>
</evidence>
<keyword evidence="1" id="KW-1133">Transmembrane helix</keyword>
<dbReference type="EMBL" id="QPMM01000007">
    <property type="protein sequence ID" value="RFS22052.1"/>
    <property type="molecule type" value="Genomic_DNA"/>
</dbReference>
<protein>
    <submittedName>
        <fullName evidence="2">Uncharacterized protein</fullName>
    </submittedName>
</protein>
<gene>
    <name evidence="2" type="ORF">DVR12_15535</name>
</gene>
<evidence type="ECO:0000256" key="1">
    <source>
        <dbReference type="SAM" id="Phobius"/>
    </source>
</evidence>
<keyword evidence="1" id="KW-0812">Transmembrane</keyword>
<keyword evidence="1" id="KW-0472">Membrane</keyword>
<reference evidence="2 3" key="1">
    <citation type="submission" date="2018-07" db="EMBL/GenBank/DDBJ databases">
        <title>Chitinophaga K2CV101002-2 sp. nov., isolated from a monsoon evergreen broad-leaved forest soil.</title>
        <authorList>
            <person name="Lv Y."/>
        </authorList>
    </citation>
    <scope>NUCLEOTIDE SEQUENCE [LARGE SCALE GENOMIC DNA]</scope>
    <source>
        <strain evidence="2 3">GDMCC 1.1288</strain>
    </source>
</reference>
<sequence length="268" mass="30754">MKIKSWLFKIIITVVLIIGVAIAWANVPNWVHAFKSEAPVYNESGKDDKIVYTAQQEEKFGQLMSIYQHIDSCKELFVTGTFDGINPSDSANILHSGFKFCRKNDELYYQTGEVEMVSLKDMYLAISKDARKIFLNSPRKIVSPFQFSRDSLLSIFKSESYQMVVAENEGKTTLRFICPDHIYCKEYSFVIIENRLQEFSARLTNLDDPLNDAKDTRIKITINQWKENNLPVSLLKVGTYVKLQNGEFEPSSGYANYELIDYSTVNAD</sequence>
<dbReference type="RefSeq" id="WP_116976701.1">
    <property type="nucleotide sequence ID" value="NZ_QPMM01000007.1"/>
</dbReference>